<organism evidence="10 11">
    <name type="scientific">Persicimonas caeni</name>
    <dbReference type="NCBI Taxonomy" id="2292766"/>
    <lineage>
        <taxon>Bacteria</taxon>
        <taxon>Deltaproteobacteria</taxon>
        <taxon>Bradymonadales</taxon>
        <taxon>Bradymonadaceae</taxon>
        <taxon>Persicimonas</taxon>
    </lineage>
</organism>
<dbReference type="PANTHER" id="PTHR30329:SF21">
    <property type="entry name" value="LIPOPROTEIN YIAD-RELATED"/>
    <property type="match status" value="1"/>
</dbReference>
<evidence type="ECO:0000256" key="8">
    <source>
        <dbReference type="SAM" id="Phobius"/>
    </source>
</evidence>
<dbReference type="InterPro" id="IPR036737">
    <property type="entry name" value="OmpA-like_sf"/>
</dbReference>
<evidence type="ECO:0000256" key="4">
    <source>
        <dbReference type="ARBA" id="ARBA00022692"/>
    </source>
</evidence>
<comment type="similarity">
    <text evidence="2">Belongs to the MotB family.</text>
</comment>
<keyword evidence="4 8" id="KW-0812">Transmembrane</keyword>
<keyword evidence="6 7" id="KW-0472">Membrane</keyword>
<reference evidence="10 11" key="1">
    <citation type="submission" date="2019-06" db="EMBL/GenBank/DDBJ databases">
        <title>Persicimonas caeni gen. nov., sp. nov., a predatory bacterium isolated from solar saltern.</title>
        <authorList>
            <person name="Wang S."/>
        </authorList>
    </citation>
    <scope>NUCLEOTIDE SEQUENCE [LARGE SCALE GENOMIC DNA]</scope>
    <source>
        <strain evidence="10 11">YN101</strain>
    </source>
</reference>
<evidence type="ECO:0000256" key="2">
    <source>
        <dbReference type="ARBA" id="ARBA00008914"/>
    </source>
</evidence>
<dbReference type="Pfam" id="PF13677">
    <property type="entry name" value="MotB_plug"/>
    <property type="match status" value="1"/>
</dbReference>
<evidence type="ECO:0000313" key="11">
    <source>
        <dbReference type="Proteomes" id="UP000315995"/>
    </source>
</evidence>
<dbReference type="PROSITE" id="PS51123">
    <property type="entry name" value="OMPA_2"/>
    <property type="match status" value="1"/>
</dbReference>
<dbReference type="PANTHER" id="PTHR30329">
    <property type="entry name" value="STATOR ELEMENT OF FLAGELLAR MOTOR COMPLEX"/>
    <property type="match status" value="1"/>
</dbReference>
<proteinExistence type="inferred from homology"/>
<dbReference type="Proteomes" id="UP000315995">
    <property type="component" value="Chromosome"/>
</dbReference>
<dbReference type="CDD" id="cd07185">
    <property type="entry name" value="OmpA_C-like"/>
    <property type="match status" value="1"/>
</dbReference>
<feature type="domain" description="OmpA-like" evidence="9">
    <location>
        <begin position="108"/>
        <end position="222"/>
    </location>
</feature>
<dbReference type="RefSeq" id="WP_141197849.1">
    <property type="nucleotide sequence ID" value="NZ_CP041186.1"/>
</dbReference>
<gene>
    <name evidence="10" type="ORF">FIV42_11625</name>
</gene>
<feature type="transmembrane region" description="Helical" evidence="8">
    <location>
        <begin position="20"/>
        <end position="39"/>
    </location>
</feature>
<dbReference type="AlphaFoldDB" id="A0A4Y6PSQ9"/>
<dbReference type="Pfam" id="PF00691">
    <property type="entry name" value="OmpA"/>
    <property type="match status" value="1"/>
</dbReference>
<accession>A0A5B8Y5Q3</accession>
<evidence type="ECO:0000256" key="7">
    <source>
        <dbReference type="PROSITE-ProRule" id="PRU00473"/>
    </source>
</evidence>
<evidence type="ECO:0000313" key="10">
    <source>
        <dbReference type="EMBL" id="QDG51366.1"/>
    </source>
</evidence>
<dbReference type="Gene3D" id="3.30.1330.60">
    <property type="entry name" value="OmpA-like domain"/>
    <property type="match status" value="1"/>
</dbReference>
<accession>A0A4Y6PSQ9</accession>
<comment type="subcellular location">
    <subcellularLocation>
        <location evidence="1">Cell membrane</location>
        <topology evidence="1">Single-pass membrane protein</topology>
    </subcellularLocation>
</comment>
<evidence type="ECO:0000259" key="9">
    <source>
        <dbReference type="PROSITE" id="PS51123"/>
    </source>
</evidence>
<dbReference type="InterPro" id="IPR050330">
    <property type="entry name" value="Bact_OuterMem_StrucFunc"/>
</dbReference>
<dbReference type="InterPro" id="IPR025713">
    <property type="entry name" value="MotB-like_N_dom"/>
</dbReference>
<dbReference type="GO" id="GO:0005886">
    <property type="term" value="C:plasma membrane"/>
    <property type="evidence" value="ECO:0007669"/>
    <property type="project" value="UniProtKB-SubCell"/>
</dbReference>
<protein>
    <recommendedName>
        <fullName evidence="9">OmpA-like domain-containing protein</fullName>
    </recommendedName>
</protein>
<dbReference type="InterPro" id="IPR006665">
    <property type="entry name" value="OmpA-like"/>
</dbReference>
<sequence>MGRRRKKKEDEPKSDEFIVLFTALSMILLAFFIMLNSLATIDEARSRIVLNSLIGTFGVLPGFKQGEFGPEMPHKKKSRKQPQNLKRRVQALLEIHDLQGANVAERSDGRVVIRFESRLLFASGSQRINPRSFPQLDGLADLIVRVGFPVRVEGHTDVVPSSGPQSNWYLSAARAAAVYRYLHHAAGVPADMLTAAGYGATRPLRTGETQQRRVEVVFLPPVRKGGS</sequence>
<evidence type="ECO:0000256" key="5">
    <source>
        <dbReference type="ARBA" id="ARBA00022989"/>
    </source>
</evidence>
<evidence type="ECO:0000256" key="3">
    <source>
        <dbReference type="ARBA" id="ARBA00022475"/>
    </source>
</evidence>
<keyword evidence="3" id="KW-1003">Cell membrane</keyword>
<evidence type="ECO:0000256" key="6">
    <source>
        <dbReference type="ARBA" id="ARBA00023136"/>
    </source>
</evidence>
<dbReference type="OrthoDB" id="9783110at2"/>
<dbReference type="EMBL" id="CP041186">
    <property type="protein sequence ID" value="QDG51366.1"/>
    <property type="molecule type" value="Genomic_DNA"/>
</dbReference>
<evidence type="ECO:0000256" key="1">
    <source>
        <dbReference type="ARBA" id="ARBA00004162"/>
    </source>
</evidence>
<keyword evidence="5 8" id="KW-1133">Transmembrane helix</keyword>
<keyword evidence="11" id="KW-1185">Reference proteome</keyword>
<dbReference type="SUPFAM" id="SSF103088">
    <property type="entry name" value="OmpA-like"/>
    <property type="match status" value="1"/>
</dbReference>
<name>A0A4Y6PSQ9_PERCE</name>